<dbReference type="Gene3D" id="3.90.190.10">
    <property type="entry name" value="Protein tyrosine phosphatase superfamily"/>
    <property type="match status" value="1"/>
</dbReference>
<feature type="domain" description="Tyrosine specific protein phosphatases" evidence="2">
    <location>
        <begin position="250"/>
        <end position="369"/>
    </location>
</feature>
<dbReference type="InterPro" id="IPR003595">
    <property type="entry name" value="Tyr_Pase_cat"/>
</dbReference>
<dbReference type="InterPro" id="IPR000242">
    <property type="entry name" value="PTP_cat"/>
</dbReference>
<sequence length="384" mass="43952">KIHQEFWDLPTNYQEKPLVFGSQSKNRYKTILPNEHSRIILKAEAGSMVEPYINANFIKGPDYTNNCYIATQGPMPNTIYEFWLMIYQNIEKIAETQNVKNLNEIEQKIIMLTDFIENGRQKCSIYFPQNLNEYVAFAYSSGQNIQIVLDNAEKLFNNDDDDDDVDDLKIDFNYFLIKNVGERCKSGYTMRKLNVIYASNEMSNEQMSVKKYNFNIYHYWFPDWPDHRSPEDIDVLLDMSLDILDNECSLDFMDQQLSSEQSTSTANRQLSTLPIIHCSAGIGRTGCLLAILNGLSQIRLSISTDNSELSTSAVATATASSSSSSTRNKFVKQHLRNINPGQISVDVLGIVCNLRLQRGGMVQNSEQYELIHRALCLYQQKLTN</sequence>
<dbReference type="InterPro" id="IPR016130">
    <property type="entry name" value="Tyr_Pase_AS"/>
</dbReference>
<feature type="non-terminal residue" evidence="3">
    <location>
        <position position="1"/>
    </location>
</feature>
<organism evidence="3">
    <name type="scientific">Corethrella appendiculata</name>
    <dbReference type="NCBI Taxonomy" id="1370023"/>
    <lineage>
        <taxon>Eukaryota</taxon>
        <taxon>Metazoa</taxon>
        <taxon>Ecdysozoa</taxon>
        <taxon>Arthropoda</taxon>
        <taxon>Hexapoda</taxon>
        <taxon>Insecta</taxon>
        <taxon>Pterygota</taxon>
        <taxon>Neoptera</taxon>
        <taxon>Endopterygota</taxon>
        <taxon>Diptera</taxon>
        <taxon>Nematocera</taxon>
        <taxon>Culicoidea</taxon>
        <taxon>Chaoboridae</taxon>
        <taxon>Corethrella</taxon>
    </lineage>
</organism>
<evidence type="ECO:0000259" key="2">
    <source>
        <dbReference type="PROSITE" id="PS50056"/>
    </source>
</evidence>
<feature type="domain" description="Tyrosine-protein phosphatase" evidence="1">
    <location>
        <begin position="22"/>
        <end position="378"/>
    </location>
</feature>
<reference evidence="3" key="1">
    <citation type="journal article" date="2014" name="Insect Biochem. Mol. Biol.">
        <title>An insight into the sialome of the frog biting fly, Corethrella appendiculata.</title>
        <authorList>
            <person name="Ribeiro J.M.C."/>
            <person name="Chagas A.C."/>
            <person name="Pham V.M."/>
            <person name="Lounibos L.P."/>
            <person name="Calvo E."/>
        </authorList>
    </citation>
    <scope>NUCLEOTIDE SEQUENCE</scope>
    <source>
        <tissue evidence="3">Salivary glands</tissue>
    </source>
</reference>
<dbReference type="PANTHER" id="PTHR19134:SF527">
    <property type="entry name" value="TYROSINE-PROTEIN PHOSPHATASE NON-RECEPTOR TYPE 7"/>
    <property type="match status" value="1"/>
</dbReference>
<dbReference type="PANTHER" id="PTHR19134">
    <property type="entry name" value="RECEPTOR-TYPE TYROSINE-PROTEIN PHOSPHATASE"/>
    <property type="match status" value="1"/>
</dbReference>
<dbReference type="PRINTS" id="PR00700">
    <property type="entry name" value="PRTYPHPHTASE"/>
</dbReference>
<protein>
    <submittedName>
        <fullName evidence="3">Protein tyrosine phosphatase-erk/enhancer of ras1</fullName>
    </submittedName>
</protein>
<dbReference type="SMART" id="SM00404">
    <property type="entry name" value="PTPc_motif"/>
    <property type="match status" value="1"/>
</dbReference>
<dbReference type="SUPFAM" id="SSF52799">
    <property type="entry name" value="(Phosphotyrosine protein) phosphatases II"/>
    <property type="match status" value="1"/>
</dbReference>
<dbReference type="PROSITE" id="PS00383">
    <property type="entry name" value="TYR_PHOSPHATASE_1"/>
    <property type="match status" value="1"/>
</dbReference>
<dbReference type="SMART" id="SM00194">
    <property type="entry name" value="PTPc"/>
    <property type="match status" value="1"/>
</dbReference>
<accession>U5EYP6</accession>
<dbReference type="GO" id="GO:0048666">
    <property type="term" value="P:neuron development"/>
    <property type="evidence" value="ECO:0007669"/>
    <property type="project" value="UniProtKB-ARBA"/>
</dbReference>
<evidence type="ECO:0000259" key="1">
    <source>
        <dbReference type="PROSITE" id="PS50055"/>
    </source>
</evidence>
<dbReference type="InterPro" id="IPR050348">
    <property type="entry name" value="Protein-Tyr_Phosphatase"/>
</dbReference>
<dbReference type="GO" id="GO:0004725">
    <property type="term" value="F:protein tyrosine phosphatase activity"/>
    <property type="evidence" value="ECO:0007669"/>
    <property type="project" value="InterPro"/>
</dbReference>
<dbReference type="GO" id="GO:0009653">
    <property type="term" value="P:anatomical structure morphogenesis"/>
    <property type="evidence" value="ECO:0007669"/>
    <property type="project" value="UniProtKB-ARBA"/>
</dbReference>
<dbReference type="Pfam" id="PF00102">
    <property type="entry name" value="Y_phosphatase"/>
    <property type="match status" value="3"/>
</dbReference>
<dbReference type="InterPro" id="IPR000387">
    <property type="entry name" value="Tyr_Pase_dom"/>
</dbReference>
<dbReference type="InterPro" id="IPR029021">
    <property type="entry name" value="Prot-tyrosine_phosphatase-like"/>
</dbReference>
<dbReference type="AlphaFoldDB" id="U5EYP6"/>
<dbReference type="EMBL" id="GANO01000158">
    <property type="protein sequence ID" value="JAB59713.1"/>
    <property type="molecule type" value="mRNA"/>
</dbReference>
<evidence type="ECO:0000313" key="3">
    <source>
        <dbReference type="EMBL" id="JAB59713.1"/>
    </source>
</evidence>
<dbReference type="PROSITE" id="PS50056">
    <property type="entry name" value="TYR_PHOSPHATASE_2"/>
    <property type="match status" value="1"/>
</dbReference>
<name>U5EYP6_9DIPT</name>
<proteinExistence type="evidence at transcript level"/>
<dbReference type="PROSITE" id="PS50055">
    <property type="entry name" value="TYR_PHOSPHATASE_PTP"/>
    <property type="match status" value="1"/>
</dbReference>